<keyword evidence="5 6" id="KW-0472">Membrane</keyword>
<dbReference type="Gene3D" id="1.20.1250.20">
    <property type="entry name" value="MFS general substrate transporter like domains"/>
    <property type="match status" value="1"/>
</dbReference>
<evidence type="ECO:0000256" key="4">
    <source>
        <dbReference type="ARBA" id="ARBA00022989"/>
    </source>
</evidence>
<dbReference type="InterPro" id="IPR005828">
    <property type="entry name" value="MFS_sugar_transport-like"/>
</dbReference>
<dbReference type="RefSeq" id="WP_139947338.1">
    <property type="nucleotide sequence ID" value="NZ_CP040899.1"/>
</dbReference>
<organism evidence="8 9">
    <name type="scientific">Georgenia wutianyii</name>
    <dbReference type="NCBI Taxonomy" id="2585135"/>
    <lineage>
        <taxon>Bacteria</taxon>
        <taxon>Bacillati</taxon>
        <taxon>Actinomycetota</taxon>
        <taxon>Actinomycetes</taxon>
        <taxon>Micrococcales</taxon>
        <taxon>Bogoriellaceae</taxon>
        <taxon>Georgenia</taxon>
    </lineage>
</organism>
<protein>
    <submittedName>
        <fullName evidence="8">MFS transporter</fullName>
    </submittedName>
</protein>
<feature type="transmembrane region" description="Helical" evidence="6">
    <location>
        <begin position="412"/>
        <end position="432"/>
    </location>
</feature>
<reference evidence="8 9" key="1">
    <citation type="submission" date="2019-05" db="EMBL/GenBank/DDBJ databases">
        <title>Georgenia *** sp. nov., and Georgenia *** sp. nov., isolated from the intestinal contents of plateau pika (Ochotona curzoniae) in the Qinghai-Tibet plateau of China.</title>
        <authorList>
            <person name="Tian Z."/>
        </authorList>
    </citation>
    <scope>NUCLEOTIDE SEQUENCE [LARGE SCALE GENOMIC DNA]</scope>
    <source>
        <strain evidence="8 9">Z294</strain>
    </source>
</reference>
<feature type="transmembrane region" description="Helical" evidence="6">
    <location>
        <begin position="298"/>
        <end position="317"/>
    </location>
</feature>
<keyword evidence="2" id="KW-0813">Transport</keyword>
<dbReference type="PROSITE" id="PS00216">
    <property type="entry name" value="SUGAR_TRANSPORT_1"/>
    <property type="match status" value="2"/>
</dbReference>
<keyword evidence="9" id="KW-1185">Reference proteome</keyword>
<evidence type="ECO:0000256" key="3">
    <source>
        <dbReference type="ARBA" id="ARBA00022692"/>
    </source>
</evidence>
<dbReference type="CDD" id="cd17316">
    <property type="entry name" value="MFS_SV2_like"/>
    <property type="match status" value="1"/>
</dbReference>
<dbReference type="InterPro" id="IPR020846">
    <property type="entry name" value="MFS_dom"/>
</dbReference>
<feature type="transmembrane region" description="Helical" evidence="6">
    <location>
        <begin position="119"/>
        <end position="140"/>
    </location>
</feature>
<dbReference type="PROSITE" id="PS00217">
    <property type="entry name" value="SUGAR_TRANSPORT_2"/>
    <property type="match status" value="1"/>
</dbReference>
<evidence type="ECO:0000259" key="7">
    <source>
        <dbReference type="PROSITE" id="PS50850"/>
    </source>
</evidence>
<feature type="transmembrane region" description="Helical" evidence="6">
    <location>
        <begin position="324"/>
        <end position="343"/>
    </location>
</feature>
<keyword evidence="4 6" id="KW-1133">Transmembrane helix</keyword>
<evidence type="ECO:0000256" key="6">
    <source>
        <dbReference type="SAM" id="Phobius"/>
    </source>
</evidence>
<evidence type="ECO:0000256" key="5">
    <source>
        <dbReference type="ARBA" id="ARBA00023136"/>
    </source>
</evidence>
<evidence type="ECO:0000256" key="2">
    <source>
        <dbReference type="ARBA" id="ARBA00022448"/>
    </source>
</evidence>
<dbReference type="InterPro" id="IPR036259">
    <property type="entry name" value="MFS_trans_sf"/>
</dbReference>
<dbReference type="EMBL" id="CP040899">
    <property type="protein sequence ID" value="QDB78000.1"/>
    <property type="molecule type" value="Genomic_DNA"/>
</dbReference>
<evidence type="ECO:0000313" key="8">
    <source>
        <dbReference type="EMBL" id="QDB78000.1"/>
    </source>
</evidence>
<dbReference type="SUPFAM" id="SSF103473">
    <property type="entry name" value="MFS general substrate transporter"/>
    <property type="match status" value="1"/>
</dbReference>
<dbReference type="PANTHER" id="PTHR23511:SF34">
    <property type="entry name" value="SYNAPTIC VESICLE GLYCOPROTEIN 2"/>
    <property type="match status" value="1"/>
</dbReference>
<dbReference type="Pfam" id="PF00083">
    <property type="entry name" value="Sugar_tr"/>
    <property type="match status" value="1"/>
</dbReference>
<feature type="transmembrane region" description="Helical" evidence="6">
    <location>
        <begin position="261"/>
        <end position="286"/>
    </location>
</feature>
<evidence type="ECO:0000313" key="9">
    <source>
        <dbReference type="Proteomes" id="UP000313948"/>
    </source>
</evidence>
<feature type="transmembrane region" description="Helical" evidence="6">
    <location>
        <begin position="349"/>
        <end position="370"/>
    </location>
</feature>
<sequence length="443" mass="47038">MAEHTQTASLTRAQRLDRLPFTRPHRRLLGGSGIGWALDAMDVGLISFVIAALGVEWGLSDGQRSWIVSAGFVGMAIGASVGGLLADRIGRRQVFALTLLVYGLATGASALATGLVALIVLRFVVGLGLGAELPVASTLVSEYAPKSIRGRVVVILEAFWAVGWIAAALIGYFVVPGENGWRWAFVIGMVPAFYALYVRLHLPESVRFLERKGRVEEAEAAVRTYEEAAGIEPVPSPGVVEESAPPRWRTLWAPRFRRRTAALWVVWFGVNFAYYGAFIWLPSLLVAQGFSLVKSFEYTLIITLAQLPGYALAAFLIEKWGRRATLAAFLAGSAVAALLFGQATTVPAIIAAGMALSAFNLGAWGALYAVSPEVYPTALRGTGSGSAAAFGRLASIIAPLAVPWLVGRGGSSVAFLAFGIAFVVAMVGALFLPELKGAALEEE</sequence>
<keyword evidence="3 6" id="KW-0812">Transmembrane</keyword>
<feature type="transmembrane region" description="Helical" evidence="6">
    <location>
        <begin position="181"/>
        <end position="202"/>
    </location>
</feature>
<feature type="transmembrane region" description="Helical" evidence="6">
    <location>
        <begin position="94"/>
        <end position="113"/>
    </location>
</feature>
<gene>
    <name evidence="8" type="ORF">FE251_00250</name>
</gene>
<feature type="domain" description="Major facilitator superfamily (MFS) profile" evidence="7">
    <location>
        <begin position="28"/>
        <end position="437"/>
    </location>
</feature>
<feature type="transmembrane region" description="Helical" evidence="6">
    <location>
        <begin position="66"/>
        <end position="87"/>
    </location>
</feature>
<accession>A0ABX5VIW9</accession>
<dbReference type="PANTHER" id="PTHR23511">
    <property type="entry name" value="SYNAPTIC VESICLE GLYCOPROTEIN 2"/>
    <property type="match status" value="1"/>
</dbReference>
<dbReference type="InterPro" id="IPR005829">
    <property type="entry name" value="Sugar_transporter_CS"/>
</dbReference>
<dbReference type="PROSITE" id="PS50850">
    <property type="entry name" value="MFS"/>
    <property type="match status" value="1"/>
</dbReference>
<feature type="transmembrane region" description="Helical" evidence="6">
    <location>
        <begin position="28"/>
        <end position="54"/>
    </location>
</feature>
<evidence type="ECO:0000256" key="1">
    <source>
        <dbReference type="ARBA" id="ARBA00004651"/>
    </source>
</evidence>
<dbReference type="Proteomes" id="UP000313948">
    <property type="component" value="Chromosome"/>
</dbReference>
<comment type="subcellular location">
    <subcellularLocation>
        <location evidence="1">Cell membrane</location>
        <topology evidence="1">Multi-pass membrane protein</topology>
    </subcellularLocation>
</comment>
<proteinExistence type="predicted"/>
<feature type="transmembrane region" description="Helical" evidence="6">
    <location>
        <begin position="382"/>
        <end position="406"/>
    </location>
</feature>
<feature type="transmembrane region" description="Helical" evidence="6">
    <location>
        <begin position="152"/>
        <end position="175"/>
    </location>
</feature>
<name>A0ABX5VIW9_9MICO</name>